<evidence type="ECO:0000313" key="4">
    <source>
        <dbReference type="Proteomes" id="UP000770661"/>
    </source>
</evidence>
<keyword evidence="4" id="KW-1185">Reference proteome</keyword>
<evidence type="ECO:0000256" key="1">
    <source>
        <dbReference type="SAM" id="MobiDB-lite"/>
    </source>
</evidence>
<dbReference type="Proteomes" id="UP000770661">
    <property type="component" value="Unassembled WGS sequence"/>
</dbReference>
<evidence type="ECO:0000256" key="2">
    <source>
        <dbReference type="SAM" id="SignalP"/>
    </source>
</evidence>
<proteinExistence type="predicted"/>
<keyword evidence="2" id="KW-0732">Signal</keyword>
<feature type="signal peptide" evidence="2">
    <location>
        <begin position="1"/>
        <end position="19"/>
    </location>
</feature>
<dbReference type="AlphaFoldDB" id="A0A8J4YBY6"/>
<reference evidence="3" key="1">
    <citation type="submission" date="2020-07" db="EMBL/GenBank/DDBJ databases">
        <title>The High-quality genome of the commercially important snow crab, Chionoecetes opilio.</title>
        <authorList>
            <person name="Jeong J.-H."/>
            <person name="Ryu S."/>
        </authorList>
    </citation>
    <scope>NUCLEOTIDE SEQUENCE</scope>
    <source>
        <strain evidence="3">MADBK_172401_WGS</strain>
        <tissue evidence="3">Digestive gland</tissue>
    </source>
</reference>
<feature type="chain" id="PRO_5035268516" evidence="2">
    <location>
        <begin position="20"/>
        <end position="100"/>
    </location>
</feature>
<accession>A0A8J4YBY6</accession>
<sequence length="100" mass="11161">MGAYAKLRVASVLISVSLALQHVMPDSESEESAGKVALRRQRGASKAKFRRKVKFVKAHLEKGSSTHMLKVLYEDVEKSFAEVEALHMLVNGDNVFHEVH</sequence>
<feature type="region of interest" description="Disordered" evidence="1">
    <location>
        <begin position="25"/>
        <end position="45"/>
    </location>
</feature>
<protein>
    <submittedName>
        <fullName evidence="3">Uncharacterized protein</fullName>
    </submittedName>
</protein>
<name>A0A8J4YBY6_CHIOP</name>
<evidence type="ECO:0000313" key="3">
    <source>
        <dbReference type="EMBL" id="KAG0724357.1"/>
    </source>
</evidence>
<gene>
    <name evidence="3" type="ORF">GWK47_005180</name>
</gene>
<comment type="caution">
    <text evidence="3">The sequence shown here is derived from an EMBL/GenBank/DDBJ whole genome shotgun (WGS) entry which is preliminary data.</text>
</comment>
<organism evidence="3 4">
    <name type="scientific">Chionoecetes opilio</name>
    <name type="common">Atlantic snow crab</name>
    <name type="synonym">Cancer opilio</name>
    <dbReference type="NCBI Taxonomy" id="41210"/>
    <lineage>
        <taxon>Eukaryota</taxon>
        <taxon>Metazoa</taxon>
        <taxon>Ecdysozoa</taxon>
        <taxon>Arthropoda</taxon>
        <taxon>Crustacea</taxon>
        <taxon>Multicrustacea</taxon>
        <taxon>Malacostraca</taxon>
        <taxon>Eumalacostraca</taxon>
        <taxon>Eucarida</taxon>
        <taxon>Decapoda</taxon>
        <taxon>Pleocyemata</taxon>
        <taxon>Brachyura</taxon>
        <taxon>Eubrachyura</taxon>
        <taxon>Majoidea</taxon>
        <taxon>Majidae</taxon>
        <taxon>Chionoecetes</taxon>
    </lineage>
</organism>
<dbReference type="EMBL" id="JACEEZ010007026">
    <property type="protein sequence ID" value="KAG0724357.1"/>
    <property type="molecule type" value="Genomic_DNA"/>
</dbReference>